<dbReference type="InterPro" id="IPR002295">
    <property type="entry name" value="N4/N6-MTase_EcoPI_Mod-like"/>
</dbReference>
<evidence type="ECO:0000256" key="5">
    <source>
        <dbReference type="ARBA" id="ARBA00022691"/>
    </source>
</evidence>
<dbReference type="PROSITE" id="PS00092">
    <property type="entry name" value="N6_MTASE"/>
    <property type="match status" value="1"/>
</dbReference>
<gene>
    <name evidence="10" type="primary">mod_3</name>
    <name evidence="10" type="ORF">NCTC1659_01934</name>
</gene>
<dbReference type="EC" id="2.1.1.72" evidence="2"/>
<dbReference type="Pfam" id="PF01555">
    <property type="entry name" value="N6_N4_Mtase"/>
    <property type="match status" value="1"/>
</dbReference>
<dbReference type="Gene3D" id="3.40.50.150">
    <property type="entry name" value="Vaccinia Virus protein VP39"/>
    <property type="match status" value="1"/>
</dbReference>
<sequence length="648" mass="75461">MNKNLQDELKKALQSFDDVWANEEKTELAHNLLLDKLEQHDREILAILLKNDELKRHFFVDIDGVFVFKQADFQFFLSQNKVSHSYTKYKNRIGLTDGSRFLKDSTDIVLDFPFKDCVLSGGQSSEESEETYFERNNATQHSTAQHSTAQHSTAQHSTAQHSTAQHSTAQHSTAELYTKKTRKRQEIFFNQVLAFDEIDRLFDPKALSKFTRYNAQGQQPVNQIKRHSDGTIAENLIIKGNNLIALHSLATQFRNKVKLIYIDPPYNTGNDGFKYNDKFSRSTWLTFMKNRLEIAKELLTDDGAIYINLDYNEVHYCKVLMDEIFGEQNFQREIIWRIGWVSGYKTAVSNYVRNHDTILFYSRNHTSLNFNKHYIQNNNFKELIKLDAKAKETFQKFNIEKDVMKSILDEFNYNNRPERYPLEDVWNANEYDDLNSIAIVSFSGESVSKMLNGDELKGQKPEKLLQRIIEAHTKEGDIVLDYHLGSGTTAAVAHKMGRQYIGIEQMDYIETLSVERLKKVIEGEQGGISKVVNWQSGGDFVYFELTQFNQTAKELIQHCKNFAQLAPLFEQLCEQYFLKYNLNIEQFSKIMQEAEFQQLSLDEQKQMMLEMLDLNQLYVNLSDIEDEQFAACLSDEDRELNQQFYGVK</sequence>
<dbReference type="GO" id="GO:0032259">
    <property type="term" value="P:methylation"/>
    <property type="evidence" value="ECO:0007669"/>
    <property type="project" value="UniProtKB-KW"/>
</dbReference>
<evidence type="ECO:0000256" key="2">
    <source>
        <dbReference type="ARBA" id="ARBA00011900"/>
    </source>
</evidence>
<dbReference type="STRING" id="733.B0186_08810"/>
<dbReference type="PRINTS" id="PR00508">
    <property type="entry name" value="S21N4MTFRASE"/>
</dbReference>
<keyword evidence="5" id="KW-0949">S-adenosyl-L-methionine</keyword>
<dbReference type="SMR" id="A0A377HXK6"/>
<evidence type="ECO:0000259" key="9">
    <source>
        <dbReference type="Pfam" id="PF12564"/>
    </source>
</evidence>
<dbReference type="SUPFAM" id="SSF53335">
    <property type="entry name" value="S-adenosyl-L-methionine-dependent methyltransferases"/>
    <property type="match status" value="1"/>
</dbReference>
<dbReference type="AlphaFoldDB" id="A0A377HXK6"/>
<evidence type="ECO:0000259" key="8">
    <source>
        <dbReference type="Pfam" id="PF01555"/>
    </source>
</evidence>
<name>A0A377HXK6_9PAST</name>
<evidence type="ECO:0000256" key="3">
    <source>
        <dbReference type="ARBA" id="ARBA00022603"/>
    </source>
</evidence>
<keyword evidence="11" id="KW-1185">Reference proteome</keyword>
<dbReference type="InterPro" id="IPR001091">
    <property type="entry name" value="RM_Methyltransferase"/>
</dbReference>
<comment type="similarity">
    <text evidence="1">Belongs to the N(4)/N(6)-methyltransferase family.</text>
</comment>
<dbReference type="EMBL" id="UGHF01000001">
    <property type="protein sequence ID" value="STO60639.1"/>
    <property type="molecule type" value="Genomic_DNA"/>
</dbReference>
<dbReference type="InterPro" id="IPR002052">
    <property type="entry name" value="DNA_methylase_N6_adenine_CS"/>
</dbReference>
<evidence type="ECO:0000313" key="10">
    <source>
        <dbReference type="EMBL" id="STO60639.1"/>
    </source>
</evidence>
<feature type="region of interest" description="Disordered" evidence="7">
    <location>
        <begin position="128"/>
        <end position="176"/>
    </location>
</feature>
<dbReference type="GO" id="GO:0009007">
    <property type="term" value="F:site-specific DNA-methyltransferase (adenine-specific) activity"/>
    <property type="evidence" value="ECO:0007669"/>
    <property type="project" value="UniProtKB-EC"/>
</dbReference>
<keyword evidence="4 10" id="KW-0808">Transferase</keyword>
<dbReference type="RefSeq" id="WP_115252426.1">
    <property type="nucleotide sequence ID" value="NZ_UGHF01000001.1"/>
</dbReference>
<keyword evidence="3 10" id="KW-0489">Methyltransferase</keyword>
<dbReference type="InterPro" id="IPR002941">
    <property type="entry name" value="DNA_methylase_N4/N6"/>
</dbReference>
<accession>A0A377HXK6</accession>
<proteinExistence type="inferred from homology"/>
<dbReference type="PIRSF" id="PIRSF015855">
    <property type="entry name" value="TypeIII_Mtase_mKpnI"/>
    <property type="match status" value="1"/>
</dbReference>
<evidence type="ECO:0000313" key="11">
    <source>
        <dbReference type="Proteomes" id="UP000254329"/>
    </source>
</evidence>
<evidence type="ECO:0000256" key="7">
    <source>
        <dbReference type="SAM" id="MobiDB-lite"/>
    </source>
</evidence>
<feature type="compositionally biased region" description="Polar residues" evidence="7">
    <location>
        <begin position="134"/>
        <end position="175"/>
    </location>
</feature>
<organism evidence="10 11">
    <name type="scientific">Canicola haemoglobinophilus</name>
    <dbReference type="NCBI Taxonomy" id="733"/>
    <lineage>
        <taxon>Bacteria</taxon>
        <taxon>Pseudomonadati</taxon>
        <taxon>Pseudomonadota</taxon>
        <taxon>Gammaproteobacteria</taxon>
        <taxon>Pasteurellales</taxon>
        <taxon>Pasteurellaceae</taxon>
        <taxon>Canicola</taxon>
    </lineage>
</organism>
<comment type="catalytic activity">
    <reaction evidence="6">
        <text>a 2'-deoxyadenosine in DNA + S-adenosyl-L-methionine = an N(6)-methyl-2'-deoxyadenosine in DNA + S-adenosyl-L-homocysteine + H(+)</text>
        <dbReference type="Rhea" id="RHEA:15197"/>
        <dbReference type="Rhea" id="RHEA-COMP:12418"/>
        <dbReference type="Rhea" id="RHEA-COMP:12419"/>
        <dbReference type="ChEBI" id="CHEBI:15378"/>
        <dbReference type="ChEBI" id="CHEBI:57856"/>
        <dbReference type="ChEBI" id="CHEBI:59789"/>
        <dbReference type="ChEBI" id="CHEBI:90615"/>
        <dbReference type="ChEBI" id="CHEBI:90616"/>
        <dbReference type="EC" id="2.1.1.72"/>
    </reaction>
</comment>
<feature type="domain" description="Type III restriction/modification enzyme methylation subunit" evidence="9">
    <location>
        <begin position="41"/>
        <end position="95"/>
    </location>
</feature>
<dbReference type="InterPro" id="IPR022221">
    <property type="entry name" value="TypeIII_RM_meth"/>
</dbReference>
<dbReference type="Pfam" id="PF12564">
    <property type="entry name" value="TypeIII_RM_meth"/>
    <property type="match status" value="1"/>
</dbReference>
<dbReference type="GO" id="GO:0003677">
    <property type="term" value="F:DNA binding"/>
    <property type="evidence" value="ECO:0007669"/>
    <property type="project" value="InterPro"/>
</dbReference>
<reference evidence="10 11" key="1">
    <citation type="submission" date="2018-06" db="EMBL/GenBank/DDBJ databases">
        <authorList>
            <consortium name="Pathogen Informatics"/>
            <person name="Doyle S."/>
        </authorList>
    </citation>
    <scope>NUCLEOTIDE SEQUENCE [LARGE SCALE GENOMIC DNA]</scope>
    <source>
        <strain evidence="10 11">NCTC1659</strain>
    </source>
</reference>
<dbReference type="InterPro" id="IPR029063">
    <property type="entry name" value="SAM-dependent_MTases_sf"/>
</dbReference>
<evidence type="ECO:0000256" key="1">
    <source>
        <dbReference type="ARBA" id="ARBA00006594"/>
    </source>
</evidence>
<dbReference type="GO" id="GO:0008170">
    <property type="term" value="F:N-methyltransferase activity"/>
    <property type="evidence" value="ECO:0007669"/>
    <property type="project" value="InterPro"/>
</dbReference>
<dbReference type="REBASE" id="431574">
    <property type="entry name" value="M.Hha1659ORF1934P"/>
</dbReference>
<evidence type="ECO:0000256" key="4">
    <source>
        <dbReference type="ARBA" id="ARBA00022679"/>
    </source>
</evidence>
<evidence type="ECO:0000256" key="6">
    <source>
        <dbReference type="ARBA" id="ARBA00047942"/>
    </source>
</evidence>
<dbReference type="Proteomes" id="UP000254329">
    <property type="component" value="Unassembled WGS sequence"/>
</dbReference>
<protein>
    <recommendedName>
        <fullName evidence="2">site-specific DNA-methyltransferase (adenine-specific)</fullName>
        <ecNumber evidence="2">2.1.1.72</ecNumber>
    </recommendedName>
</protein>
<feature type="domain" description="DNA methylase N-4/N-6" evidence="8">
    <location>
        <begin position="257"/>
        <end position="512"/>
    </location>
</feature>